<dbReference type="PIRSF" id="PIRSF000097">
    <property type="entry name" value="AKR"/>
    <property type="match status" value="1"/>
</dbReference>
<evidence type="ECO:0000256" key="1">
    <source>
        <dbReference type="PIRSR" id="PIRSR000097-1"/>
    </source>
</evidence>
<dbReference type="InterPro" id="IPR023210">
    <property type="entry name" value="NADP_OxRdtase_dom"/>
</dbReference>
<evidence type="ECO:0000313" key="6">
    <source>
        <dbReference type="Proteomes" id="UP000177953"/>
    </source>
</evidence>
<dbReference type="AlphaFoldDB" id="A0A1F6MFH1"/>
<comment type="caution">
    <text evidence="5">The sequence shown here is derived from an EMBL/GenBank/DDBJ whole genome shotgun (WGS) entry which is preliminary data.</text>
</comment>
<protein>
    <submittedName>
        <fullName evidence="5">Aldo/keto reductase</fullName>
    </submittedName>
</protein>
<dbReference type="Gene3D" id="3.20.20.100">
    <property type="entry name" value="NADP-dependent oxidoreductase domain"/>
    <property type="match status" value="1"/>
</dbReference>
<accession>A0A1F6MFH1</accession>
<dbReference type="PANTHER" id="PTHR43638">
    <property type="entry name" value="OXIDOREDUCTASE, ALDO/KETO REDUCTASE FAMILY PROTEIN"/>
    <property type="match status" value="1"/>
</dbReference>
<gene>
    <name evidence="5" type="ORF">A2754_03485</name>
</gene>
<dbReference type="PANTHER" id="PTHR43638:SF3">
    <property type="entry name" value="ALDEHYDE REDUCTASE"/>
    <property type="match status" value="1"/>
</dbReference>
<proteinExistence type="predicted"/>
<dbReference type="InterPro" id="IPR036812">
    <property type="entry name" value="NAD(P)_OxRdtase_dom_sf"/>
</dbReference>
<feature type="binding site" evidence="2">
    <location>
        <position position="109"/>
    </location>
    <ligand>
        <name>substrate</name>
    </ligand>
</feature>
<name>A0A1F6MFH1_9BACT</name>
<dbReference type="PRINTS" id="PR00069">
    <property type="entry name" value="ALDKETRDTASE"/>
</dbReference>
<feature type="site" description="Lowers pKa of active site Tyr" evidence="3">
    <location>
        <position position="76"/>
    </location>
</feature>
<dbReference type="InterPro" id="IPR018170">
    <property type="entry name" value="Aldo/ket_reductase_CS"/>
</dbReference>
<dbReference type="CDD" id="cd19072">
    <property type="entry name" value="AKR_AKR3F1-like"/>
    <property type="match status" value="1"/>
</dbReference>
<sequence>MPVNIPLLGLGTWGMGGKFERDESNWQESLEALRYGLSLGFRLIDTAEMYGLGATEEIVGEAIRRMPREEIFLVSKVWKDHLRYDDVIKAAKQSLTRLKTDYLDLYLVHWPNETIPLSETMPAMEELVKQGLVKNIGVSNFSVPLLEEAMRYLKNTPIVANEIEYNLSNQSANKDVVHFCKNNNIKIIAYRPLARGSLNTASTNLVAELAKKYQKTPGQIALNWLISQDMVAIPKATSKIHLEENWGALGWKMEEEDIVALKE</sequence>
<dbReference type="Pfam" id="PF00248">
    <property type="entry name" value="Aldo_ket_red"/>
    <property type="match status" value="1"/>
</dbReference>
<evidence type="ECO:0000313" key="5">
    <source>
        <dbReference type="EMBL" id="OGH70395.1"/>
    </source>
</evidence>
<organism evidence="5 6">
    <name type="scientific">Candidatus Magasanikbacteria bacterium RIFCSPHIGHO2_01_FULL_47_8</name>
    <dbReference type="NCBI Taxonomy" id="1798673"/>
    <lineage>
        <taxon>Bacteria</taxon>
        <taxon>Candidatus Magasanikiibacteriota</taxon>
    </lineage>
</organism>
<evidence type="ECO:0000259" key="4">
    <source>
        <dbReference type="Pfam" id="PF00248"/>
    </source>
</evidence>
<dbReference type="GO" id="GO:0016491">
    <property type="term" value="F:oxidoreductase activity"/>
    <property type="evidence" value="ECO:0007669"/>
    <property type="project" value="InterPro"/>
</dbReference>
<dbReference type="InterPro" id="IPR020471">
    <property type="entry name" value="AKR"/>
</dbReference>
<dbReference type="PROSITE" id="PS00062">
    <property type="entry name" value="ALDOKETO_REDUCTASE_2"/>
    <property type="match status" value="1"/>
</dbReference>
<evidence type="ECO:0000256" key="2">
    <source>
        <dbReference type="PIRSR" id="PIRSR000097-2"/>
    </source>
</evidence>
<reference evidence="5 6" key="1">
    <citation type="journal article" date="2016" name="Nat. Commun.">
        <title>Thousands of microbial genomes shed light on interconnected biogeochemical processes in an aquifer system.</title>
        <authorList>
            <person name="Anantharaman K."/>
            <person name="Brown C.T."/>
            <person name="Hug L.A."/>
            <person name="Sharon I."/>
            <person name="Castelle C.J."/>
            <person name="Probst A.J."/>
            <person name="Thomas B.C."/>
            <person name="Singh A."/>
            <person name="Wilkins M.J."/>
            <person name="Karaoz U."/>
            <person name="Brodie E.L."/>
            <person name="Williams K.H."/>
            <person name="Hubbard S.S."/>
            <person name="Banfield J.F."/>
        </authorList>
    </citation>
    <scope>NUCLEOTIDE SEQUENCE [LARGE SCALE GENOMIC DNA]</scope>
</reference>
<evidence type="ECO:0000256" key="3">
    <source>
        <dbReference type="PIRSR" id="PIRSR000097-3"/>
    </source>
</evidence>
<feature type="active site" description="Proton donor" evidence="1">
    <location>
        <position position="50"/>
    </location>
</feature>
<dbReference type="EMBL" id="MFPU01000008">
    <property type="protein sequence ID" value="OGH70395.1"/>
    <property type="molecule type" value="Genomic_DNA"/>
</dbReference>
<feature type="domain" description="NADP-dependent oxidoreductase" evidence="4">
    <location>
        <begin position="8"/>
        <end position="262"/>
    </location>
</feature>
<dbReference type="Proteomes" id="UP000177953">
    <property type="component" value="Unassembled WGS sequence"/>
</dbReference>
<dbReference type="SUPFAM" id="SSF51430">
    <property type="entry name" value="NAD(P)-linked oxidoreductase"/>
    <property type="match status" value="1"/>
</dbReference>